<dbReference type="RefSeq" id="WP_073589815.1">
    <property type="nucleotide sequence ID" value="NZ_FRFD01000009.1"/>
</dbReference>
<dbReference type="Pfam" id="PF07484">
    <property type="entry name" value="Collar"/>
    <property type="match status" value="1"/>
</dbReference>
<protein>
    <submittedName>
        <fullName evidence="2">Microcystin-dependent protein</fullName>
    </submittedName>
</protein>
<evidence type="ECO:0000313" key="3">
    <source>
        <dbReference type="Proteomes" id="UP000184612"/>
    </source>
</evidence>
<dbReference type="Gene3D" id="3.90.1340.10">
    <property type="entry name" value="Phage tail collar domain"/>
    <property type="match status" value="1"/>
</dbReference>
<dbReference type="InterPro" id="IPR037053">
    <property type="entry name" value="Phage_tail_collar_dom_sf"/>
</dbReference>
<evidence type="ECO:0000259" key="1">
    <source>
        <dbReference type="Pfam" id="PF07484"/>
    </source>
</evidence>
<organism evidence="2 3">
    <name type="scientific">Anaerocolumna xylanovorans DSM 12503</name>
    <dbReference type="NCBI Taxonomy" id="1121345"/>
    <lineage>
        <taxon>Bacteria</taxon>
        <taxon>Bacillati</taxon>
        <taxon>Bacillota</taxon>
        <taxon>Clostridia</taxon>
        <taxon>Lachnospirales</taxon>
        <taxon>Lachnospiraceae</taxon>
        <taxon>Anaerocolumna</taxon>
    </lineage>
</organism>
<feature type="domain" description="Phage tail collar" evidence="1">
    <location>
        <begin position="6"/>
        <end position="62"/>
    </location>
</feature>
<dbReference type="InterPro" id="IPR011083">
    <property type="entry name" value="Phage_tail_collar_dom"/>
</dbReference>
<dbReference type="AlphaFoldDB" id="A0A1M7YFJ6"/>
<name>A0A1M7YFJ6_9FIRM</name>
<dbReference type="SUPFAM" id="SSF88874">
    <property type="entry name" value="Receptor-binding domain of short tail fibre protein gp12"/>
    <property type="match status" value="1"/>
</dbReference>
<accession>A0A1M7YFJ6</accession>
<gene>
    <name evidence="2" type="ORF">SAMN02745217_03162</name>
</gene>
<reference evidence="2 3" key="1">
    <citation type="submission" date="2016-12" db="EMBL/GenBank/DDBJ databases">
        <authorList>
            <person name="Song W.-J."/>
            <person name="Kurnit D.M."/>
        </authorList>
    </citation>
    <scope>NUCLEOTIDE SEQUENCE [LARGE SCALE GENOMIC DNA]</scope>
    <source>
        <strain evidence="2 3">DSM 12503</strain>
    </source>
</reference>
<proteinExistence type="predicted"/>
<evidence type="ECO:0000313" key="2">
    <source>
        <dbReference type="EMBL" id="SHO51383.1"/>
    </source>
</evidence>
<keyword evidence="3" id="KW-1185">Reference proteome</keyword>
<dbReference type="Proteomes" id="UP000184612">
    <property type="component" value="Unassembled WGS sequence"/>
</dbReference>
<dbReference type="EMBL" id="FRFD01000009">
    <property type="protein sequence ID" value="SHO51383.1"/>
    <property type="molecule type" value="Genomic_DNA"/>
</dbReference>
<dbReference type="STRING" id="1121345.SAMN02745217_03162"/>
<sequence>MDFYLGMIIPWAINFEPEGFMLCDGRTLPIAQYQALYALIGNYYGGDGRTNFALPNLRGRFPLGCSQTLPVGTSGNATSDGRGTASVTANVALTAANIPGHTHTFTGTPVTADFINGSATVTTSIPATTDTATGTATNTPAENAIFGVAKSAQAPFAASNIYRTGGAKNVDMAASSSVASVSGSVTVTAAGNVSSPAGNPVPVAVNGLASITYPFLAINYYICVQGLFPSRQ</sequence>